<gene>
    <name evidence="1" type="ORF">BAY60_18085</name>
</gene>
<organism evidence="1 2">
    <name type="scientific">Prauserella muralis</name>
    <dbReference type="NCBI Taxonomy" id="588067"/>
    <lineage>
        <taxon>Bacteria</taxon>
        <taxon>Bacillati</taxon>
        <taxon>Actinomycetota</taxon>
        <taxon>Actinomycetes</taxon>
        <taxon>Pseudonocardiales</taxon>
        <taxon>Pseudonocardiaceae</taxon>
        <taxon>Prauserella</taxon>
    </lineage>
</organism>
<protein>
    <submittedName>
        <fullName evidence="1">Polyketide antibiotic transporter</fullName>
    </submittedName>
</protein>
<dbReference type="RefSeq" id="WP_112282244.1">
    <property type="nucleotide sequence ID" value="NZ_MASW01000002.1"/>
</dbReference>
<accession>A0A2V4B2L3</accession>
<dbReference type="Proteomes" id="UP000249915">
    <property type="component" value="Unassembled WGS sequence"/>
</dbReference>
<dbReference type="AlphaFoldDB" id="A0A2V4B2L3"/>
<keyword evidence="2" id="KW-1185">Reference proteome</keyword>
<evidence type="ECO:0000313" key="2">
    <source>
        <dbReference type="Proteomes" id="UP000249915"/>
    </source>
</evidence>
<proteinExistence type="predicted"/>
<evidence type="ECO:0000313" key="1">
    <source>
        <dbReference type="EMBL" id="PXY28232.1"/>
    </source>
</evidence>
<comment type="caution">
    <text evidence="1">The sequence shown here is derived from an EMBL/GenBank/DDBJ whole genome shotgun (WGS) entry which is preliminary data.</text>
</comment>
<sequence length="536" mass="56805">MNVLAGTRRLARLAFRRERTIAPWWLLAVVGLGLAMVSYIDRNMPTPSVLATYAETINDNAFFRALGGGDSVIADRGFMTAWRSGGFLYLLTAIAALLAVVRYTRADEDMGRTELLRSGLVSRFAALTSALLVAATVSLVAGALTAVAQIGVGLAPVGSVAYGAAITAAGLVFGSIAAVAAQIGRNARTARAITLFALAIAYLLRYAGDASGQAWMTYISPMGWIHAVQPYRYDRWWMLAVIAGIVAVLLAIAYLLSNRRDLGEGLLPERRGRATAPHLRGPAGLSWRLHRGLFTKWAIGTGVFAIGAAGVGTIVPDIDALPPDSFGLLQQGFGGDGSAGDYVNFFLWAGILLFAHVISIYPVLMIARLRAEERSGRAELAAGTPMTRVRWAAGQLYVTALGTAALFALTGLVLGFCYGLFTAELPGPLGRVIVAALSCVPAAWLIAAVGFLAYALTPRYAVPISWAVWAWTAVLGKIAGPLYNVWGGTPLEPFHYLPNTLAGEPFSPSTILTTVVLAAVLVCAGLTALRHRDFGR</sequence>
<dbReference type="OrthoDB" id="2014935at2"/>
<reference evidence="1 2" key="1">
    <citation type="submission" date="2016-07" db="EMBL/GenBank/DDBJ databases">
        <title>Draft genome sequence of Prauserella muralis DSM 45305, isolated from a mould-covered wall in an indoor environment.</title>
        <authorList>
            <person name="Ruckert C."/>
            <person name="Albersmeier A."/>
            <person name="Jiang C.-L."/>
            <person name="Jiang Y."/>
            <person name="Kalinowski J."/>
            <person name="Schneider O."/>
            <person name="Winkler A."/>
            <person name="Zotchev S.B."/>
        </authorList>
    </citation>
    <scope>NUCLEOTIDE SEQUENCE [LARGE SCALE GENOMIC DNA]</scope>
    <source>
        <strain evidence="1 2">DSM 45305</strain>
    </source>
</reference>
<dbReference type="EMBL" id="MASW01000002">
    <property type="protein sequence ID" value="PXY28232.1"/>
    <property type="molecule type" value="Genomic_DNA"/>
</dbReference>
<name>A0A2V4B2L3_9PSEU</name>